<keyword evidence="1" id="KW-0732">Signal</keyword>
<organism evidence="2 3">
    <name type="scientific">Oedothorax gibbosus</name>
    <dbReference type="NCBI Taxonomy" id="931172"/>
    <lineage>
        <taxon>Eukaryota</taxon>
        <taxon>Metazoa</taxon>
        <taxon>Ecdysozoa</taxon>
        <taxon>Arthropoda</taxon>
        <taxon>Chelicerata</taxon>
        <taxon>Arachnida</taxon>
        <taxon>Araneae</taxon>
        <taxon>Araneomorphae</taxon>
        <taxon>Entelegynae</taxon>
        <taxon>Araneoidea</taxon>
        <taxon>Linyphiidae</taxon>
        <taxon>Erigoninae</taxon>
        <taxon>Oedothorax</taxon>
    </lineage>
</organism>
<evidence type="ECO:0000256" key="1">
    <source>
        <dbReference type="SAM" id="SignalP"/>
    </source>
</evidence>
<dbReference type="AlphaFoldDB" id="A0AAV6TNI8"/>
<dbReference type="EMBL" id="JAFNEN010001922">
    <property type="protein sequence ID" value="KAG8173271.1"/>
    <property type="molecule type" value="Genomic_DNA"/>
</dbReference>
<feature type="non-terminal residue" evidence="2">
    <location>
        <position position="36"/>
    </location>
</feature>
<sequence>MKLLWCVAVLVSTFVSAERGTGLFEECGYIEVCEEE</sequence>
<proteinExistence type="predicted"/>
<keyword evidence="3" id="KW-1185">Reference proteome</keyword>
<name>A0AAV6TNI8_9ARAC</name>
<evidence type="ECO:0000313" key="3">
    <source>
        <dbReference type="Proteomes" id="UP000827092"/>
    </source>
</evidence>
<feature type="signal peptide" evidence="1">
    <location>
        <begin position="1"/>
        <end position="17"/>
    </location>
</feature>
<accession>A0AAV6TNI8</accession>
<reference evidence="2 3" key="1">
    <citation type="journal article" date="2022" name="Nat. Ecol. Evol.">
        <title>A masculinizing supergene underlies an exaggerated male reproductive morph in a spider.</title>
        <authorList>
            <person name="Hendrickx F."/>
            <person name="De Corte Z."/>
            <person name="Sonet G."/>
            <person name="Van Belleghem S.M."/>
            <person name="Kostlbacher S."/>
            <person name="Vangestel C."/>
        </authorList>
    </citation>
    <scope>NUCLEOTIDE SEQUENCE [LARGE SCALE GENOMIC DNA]</scope>
    <source>
        <strain evidence="2">W744_W776</strain>
    </source>
</reference>
<protein>
    <submittedName>
        <fullName evidence="2">Uncharacterized protein</fullName>
    </submittedName>
</protein>
<feature type="chain" id="PRO_5043899506" evidence="1">
    <location>
        <begin position="18"/>
        <end position="36"/>
    </location>
</feature>
<evidence type="ECO:0000313" key="2">
    <source>
        <dbReference type="EMBL" id="KAG8173271.1"/>
    </source>
</evidence>
<comment type="caution">
    <text evidence="2">The sequence shown here is derived from an EMBL/GenBank/DDBJ whole genome shotgun (WGS) entry which is preliminary data.</text>
</comment>
<dbReference type="Proteomes" id="UP000827092">
    <property type="component" value="Unassembled WGS sequence"/>
</dbReference>
<gene>
    <name evidence="2" type="ORF">JTE90_002514</name>
</gene>